<keyword evidence="2" id="KW-1185">Reference proteome</keyword>
<sequence length="117" mass="13694">MTIVYKDGNVHKNSYVLRIWPLPNYIENPTYVPEEAYPQLPIEGISVKDLNTTFFEELRKRYTKDRNFILLCQLLTKDSKGNSLIHALVEIWKNSSDEGRFHLLDGIIYHSKNTHVS</sequence>
<name>A0A9Q3HCU4_9BASI</name>
<evidence type="ECO:0000313" key="1">
    <source>
        <dbReference type="EMBL" id="MBW0500693.1"/>
    </source>
</evidence>
<dbReference type="Proteomes" id="UP000765509">
    <property type="component" value="Unassembled WGS sequence"/>
</dbReference>
<reference evidence="1" key="1">
    <citation type="submission" date="2021-03" db="EMBL/GenBank/DDBJ databases">
        <title>Draft genome sequence of rust myrtle Austropuccinia psidii MF-1, a brazilian biotype.</title>
        <authorList>
            <person name="Quecine M.C."/>
            <person name="Pachon D.M.R."/>
            <person name="Bonatelli M.L."/>
            <person name="Correr F.H."/>
            <person name="Franceschini L.M."/>
            <person name="Leite T.F."/>
            <person name="Margarido G.R.A."/>
            <person name="Almeida C.A."/>
            <person name="Ferrarezi J.A."/>
            <person name="Labate C.A."/>
        </authorList>
    </citation>
    <scope>NUCLEOTIDE SEQUENCE</scope>
    <source>
        <strain evidence="1">MF-1</strain>
    </source>
</reference>
<dbReference type="EMBL" id="AVOT02015947">
    <property type="protein sequence ID" value="MBW0500693.1"/>
    <property type="molecule type" value="Genomic_DNA"/>
</dbReference>
<proteinExistence type="predicted"/>
<accession>A0A9Q3HCU4</accession>
<dbReference type="OrthoDB" id="2507171at2759"/>
<dbReference type="AlphaFoldDB" id="A0A9Q3HCU4"/>
<organism evidence="1 2">
    <name type="scientific">Austropuccinia psidii MF-1</name>
    <dbReference type="NCBI Taxonomy" id="1389203"/>
    <lineage>
        <taxon>Eukaryota</taxon>
        <taxon>Fungi</taxon>
        <taxon>Dikarya</taxon>
        <taxon>Basidiomycota</taxon>
        <taxon>Pucciniomycotina</taxon>
        <taxon>Pucciniomycetes</taxon>
        <taxon>Pucciniales</taxon>
        <taxon>Sphaerophragmiaceae</taxon>
        <taxon>Austropuccinia</taxon>
    </lineage>
</organism>
<gene>
    <name evidence="1" type="ORF">O181_040408</name>
</gene>
<comment type="caution">
    <text evidence="1">The sequence shown here is derived from an EMBL/GenBank/DDBJ whole genome shotgun (WGS) entry which is preliminary data.</text>
</comment>
<protein>
    <submittedName>
        <fullName evidence="1">Uncharacterized protein</fullName>
    </submittedName>
</protein>
<evidence type="ECO:0000313" key="2">
    <source>
        <dbReference type="Proteomes" id="UP000765509"/>
    </source>
</evidence>